<sequence>MPVKIKRVYAEPDQADGLRVLVDRLWPRGLAKDKACVDLWAKEVAPSGDLRKWFAHRKDRWEDFQRRYRAELAEIAALDELCARSEKHTVTLLYAARDECINHARVLAAVIAERSGRHAETDQPDEDAVEVSSPPCFLHELDPAWLGTERRDDSGKPADPEADGQPSHKKTGRSQ</sequence>
<dbReference type="PANTHER" id="PTHR36849:SF1">
    <property type="entry name" value="CYTOPLASMIC PROTEIN"/>
    <property type="match status" value="1"/>
</dbReference>
<dbReference type="Proteomes" id="UP000295097">
    <property type="component" value="Unassembled WGS sequence"/>
</dbReference>
<gene>
    <name evidence="2" type="ORF">EDC90_100439</name>
</gene>
<dbReference type="AlphaFoldDB" id="A0A4R3NW28"/>
<keyword evidence="3" id="KW-1185">Reference proteome</keyword>
<dbReference type="OrthoDB" id="9790745at2"/>
<evidence type="ECO:0000313" key="2">
    <source>
        <dbReference type="EMBL" id="TCT42739.1"/>
    </source>
</evidence>
<feature type="region of interest" description="Disordered" evidence="1">
    <location>
        <begin position="117"/>
        <end position="175"/>
    </location>
</feature>
<dbReference type="Pfam" id="PF22752">
    <property type="entry name" value="DUF488-N3i"/>
    <property type="match status" value="1"/>
</dbReference>
<evidence type="ECO:0000256" key="1">
    <source>
        <dbReference type="SAM" id="MobiDB-lite"/>
    </source>
</evidence>
<name>A0A4R3NW28_9HYPH</name>
<accession>A0A4R3NW28</accession>
<dbReference type="RefSeq" id="WP_132308805.1">
    <property type="nucleotide sequence ID" value="NZ_SMAR01000004.1"/>
</dbReference>
<proteinExistence type="predicted"/>
<organism evidence="2 3">
    <name type="scientific">Martelella mediterranea</name>
    <dbReference type="NCBI Taxonomy" id="293089"/>
    <lineage>
        <taxon>Bacteria</taxon>
        <taxon>Pseudomonadati</taxon>
        <taxon>Pseudomonadota</taxon>
        <taxon>Alphaproteobacteria</taxon>
        <taxon>Hyphomicrobiales</taxon>
        <taxon>Aurantimonadaceae</taxon>
        <taxon>Martelella</taxon>
    </lineage>
</organism>
<comment type="caution">
    <text evidence="2">The sequence shown here is derived from an EMBL/GenBank/DDBJ whole genome shotgun (WGS) entry which is preliminary data.</text>
</comment>
<dbReference type="EMBL" id="SMAR01000004">
    <property type="protein sequence ID" value="TCT42739.1"/>
    <property type="molecule type" value="Genomic_DNA"/>
</dbReference>
<feature type="compositionally biased region" description="Basic and acidic residues" evidence="1">
    <location>
        <begin position="148"/>
        <end position="159"/>
    </location>
</feature>
<dbReference type="PANTHER" id="PTHR36849">
    <property type="entry name" value="CYTOPLASMIC PROTEIN-RELATED"/>
    <property type="match status" value="1"/>
</dbReference>
<evidence type="ECO:0000313" key="3">
    <source>
        <dbReference type="Proteomes" id="UP000295097"/>
    </source>
</evidence>
<protein>
    <submittedName>
        <fullName evidence="2">Uncharacterized protein YeaO (DUF488 family)</fullName>
    </submittedName>
</protein>
<dbReference type="InterPro" id="IPR052552">
    <property type="entry name" value="YeaO-like"/>
</dbReference>
<reference evidence="2 3" key="1">
    <citation type="submission" date="2019-03" db="EMBL/GenBank/DDBJ databases">
        <title>Freshwater and sediment microbial communities from various areas in North America, analyzing microbe dynamics in response to fracking.</title>
        <authorList>
            <person name="Lamendella R."/>
        </authorList>
    </citation>
    <scope>NUCLEOTIDE SEQUENCE [LARGE SCALE GENOMIC DNA]</scope>
    <source>
        <strain evidence="2 3">175.2</strain>
    </source>
</reference>